<evidence type="ECO:0000313" key="3">
    <source>
        <dbReference type="EMBL" id="CCD67235.1"/>
    </source>
</evidence>
<feature type="region of interest" description="Disordered" evidence="1">
    <location>
        <begin position="1"/>
        <end position="27"/>
    </location>
</feature>
<accession>O44139</accession>
<dbReference type="GeneID" id="176934"/>
<dbReference type="Gene3D" id="2.40.50.40">
    <property type="match status" value="1"/>
</dbReference>
<dbReference type="InterPro" id="IPR016197">
    <property type="entry name" value="Chromo-like_dom_sf"/>
</dbReference>
<dbReference type="RefSeq" id="NP_500047.2">
    <property type="nucleotide sequence ID" value="NM_067646.7"/>
</dbReference>
<sequence>MSQSTSSEGSGPAAKIARKNSPENDPETAEMFIVDEITDMRYSTTCRQLQFLVKWAIPGSEMTWQPLDDFPFGLNHFSILDYRKDHEEKYEACLQKQRRSKVMKDDDRSWNVSRNSNRSRNRSKSSSKPAQRTEPMTQREKFDAILQISEISLEKQYKLTNKKVPRRSQFTDPDAPKKKSKGARHYRDQNLKTLFKSSLIRKYRKPQESDDDLEPDVAQDSPENTPAPPTKSPESSGFSENLENLGANTPSPSPDFEEEHLEKKPETGNLTENRPKRVYSHETAESMENYAKLLLYTAFDTKSWETLGGHIKNGFRLSFVCSNGLTIIENVVELNKNLNKFSDSRESRMVADLFELLLKKGVEFDEKTLPPTMCAAVRSTRYDIRRDFRCLHNQYIDKRPRMCEWFSATGGGGSCGTTEICTFWNNDAGYLPNTHQRSKFHVDLSEFTGNNLGLLAFSMAWHEDFIDNNSGGPEIVKNNRFNAHIDVPCFTLWMNGKMCEKLENSHGLSIFRPLGTVLDVNELKIKITEHSSRFVAILPVFNLNSDWKNCFFPLENQ</sequence>
<evidence type="ECO:0000313" key="4">
    <source>
        <dbReference type="Proteomes" id="UP000001940"/>
    </source>
</evidence>
<dbReference type="CDD" id="cd00024">
    <property type="entry name" value="CD_CSD"/>
    <property type="match status" value="1"/>
</dbReference>
<feature type="domain" description="Chromo" evidence="2">
    <location>
        <begin position="30"/>
        <end position="87"/>
    </location>
</feature>
<feature type="region of interest" description="Disordered" evidence="1">
    <location>
        <begin position="97"/>
        <end position="140"/>
    </location>
</feature>
<dbReference type="PIR" id="T32507">
    <property type="entry name" value="T32507"/>
</dbReference>
<dbReference type="EMBL" id="BX284604">
    <property type="protein sequence ID" value="CCD67235.1"/>
    <property type="molecule type" value="Genomic_DNA"/>
</dbReference>
<dbReference type="Proteomes" id="UP000001940">
    <property type="component" value="Chromosome IV"/>
</dbReference>
<evidence type="ECO:0000313" key="5">
    <source>
        <dbReference type="WormBase" id="C50A2.2a"/>
    </source>
</evidence>
<reference evidence="3 4" key="1">
    <citation type="journal article" date="1998" name="Science">
        <title>Genome sequence of the nematode C. elegans: a platform for investigating biology.</title>
        <authorList>
            <consortium name="The C. elegans sequencing consortium"/>
            <person name="Sulson J.E."/>
            <person name="Waterston R."/>
        </authorList>
    </citation>
    <scope>NUCLEOTIDE SEQUENCE [LARGE SCALE GENOMIC DNA]</scope>
    <source>
        <strain evidence="3 4">Bristol N2</strain>
    </source>
</reference>
<dbReference type="SUPFAM" id="SSF54160">
    <property type="entry name" value="Chromo domain-like"/>
    <property type="match status" value="1"/>
</dbReference>
<proteinExistence type="predicted"/>
<name>O44139_CAEEL</name>
<dbReference type="CTD" id="176934"/>
<evidence type="ECO:0000256" key="1">
    <source>
        <dbReference type="SAM" id="MobiDB-lite"/>
    </source>
</evidence>
<evidence type="ECO:0000259" key="2">
    <source>
        <dbReference type="SMART" id="SM00298"/>
    </source>
</evidence>
<organism evidence="3 4">
    <name type="scientific">Caenorhabditis elegans</name>
    <dbReference type="NCBI Taxonomy" id="6239"/>
    <lineage>
        <taxon>Eukaryota</taxon>
        <taxon>Metazoa</taxon>
        <taxon>Ecdysozoa</taxon>
        <taxon>Nematoda</taxon>
        <taxon>Chromadorea</taxon>
        <taxon>Rhabditida</taxon>
        <taxon>Rhabditina</taxon>
        <taxon>Rhabditomorpha</taxon>
        <taxon>Rhabditoidea</taxon>
        <taxon>Rhabditidae</taxon>
        <taxon>Peloderinae</taxon>
        <taxon>Caenorhabditis</taxon>
    </lineage>
</organism>
<dbReference type="InParanoid" id="O44139"/>
<feature type="compositionally biased region" description="Polar residues" evidence="1">
    <location>
        <begin position="232"/>
        <end position="250"/>
    </location>
</feature>
<gene>
    <name evidence="3 5" type="primary">cec-2</name>
    <name evidence="5" type="ORF">C50A2.2</name>
    <name evidence="3" type="ORF">CELE_C50A2.2</name>
</gene>
<dbReference type="WormBase" id="C50A2.2a">
    <property type="protein sequence ID" value="CE34275"/>
    <property type="gene ID" value="WBGene00016796"/>
    <property type="gene designation" value="cec-2"/>
</dbReference>
<dbReference type="PaxDb" id="6239-C50A2.2a"/>
<keyword evidence="4" id="KW-1185">Reference proteome</keyword>
<feature type="region of interest" description="Disordered" evidence="1">
    <location>
        <begin position="159"/>
        <end position="277"/>
    </location>
</feature>
<dbReference type="Bgee" id="WBGene00016796">
    <property type="expression patterns" value="Expressed in adult organism and 3 other cell types or tissues"/>
</dbReference>
<dbReference type="AGR" id="WB:WBGene00016796"/>
<dbReference type="HOGENOM" id="CLU_601626_0_0_1"/>
<dbReference type="STRING" id="6239.C50A2.2a.1"/>
<dbReference type="ExpressionAtlas" id="O44139">
    <property type="expression patterns" value="baseline and differential"/>
</dbReference>
<dbReference type="InterPro" id="IPR000953">
    <property type="entry name" value="Chromo/chromo_shadow_dom"/>
</dbReference>
<protein>
    <submittedName>
        <fullName evidence="3">Chromo domain-containing protein</fullName>
    </submittedName>
</protein>
<dbReference type="UCSC" id="C50A2.2">
    <property type="organism name" value="c. elegans"/>
</dbReference>
<dbReference type="SMART" id="SM00298">
    <property type="entry name" value="CHROMO"/>
    <property type="match status" value="1"/>
</dbReference>
<dbReference type="IntAct" id="O44139">
    <property type="interactions" value="1"/>
</dbReference>
<dbReference type="AlphaFoldDB" id="O44139"/>